<dbReference type="AlphaFoldDB" id="A0AAW0JZ02"/>
<evidence type="ECO:0000256" key="1">
    <source>
        <dbReference type="ARBA" id="ARBA00010746"/>
    </source>
</evidence>
<dbReference type="Proteomes" id="UP000237347">
    <property type="component" value="Unassembled WGS sequence"/>
</dbReference>
<name>A0AAW0JZ02_QUESU</name>
<dbReference type="InterPro" id="IPR004265">
    <property type="entry name" value="Dirigent"/>
</dbReference>
<sequence>MEIEVLYMGPSGISVTSTLAIGGFPRSSVPARYDSKRVPIGICSGRLKGSKPKLIEIAYGFEQATKIRKPPSFEPSDEAKNGRIATPLVHSTNEVDEWIQNLHHAKEKVSRLHFYFHDTLSGKNPSVVEVAEASMTKKSPSLFGLPNIFDDPLTEGPEPTSMLVGRAQGLYGSTGQQELSLLVAMNSVFTTGKFNGCSLTILGRNAALQPLREMPIIGGTGAFRLARGFVTAKTYFLNLTSGDAIVKYHVVAIHY</sequence>
<dbReference type="GO" id="GO:0048046">
    <property type="term" value="C:apoplast"/>
    <property type="evidence" value="ECO:0007669"/>
    <property type="project" value="UniProtKB-SubCell"/>
</dbReference>
<comment type="caution">
    <text evidence="5">The sequence shown here is derived from an EMBL/GenBank/DDBJ whole genome shotgun (WGS) entry which is preliminary data.</text>
</comment>
<dbReference type="Pfam" id="PF03018">
    <property type="entry name" value="Dirigent"/>
    <property type="match status" value="1"/>
</dbReference>
<dbReference type="GO" id="GO:0009699">
    <property type="term" value="P:phenylpropanoid biosynthetic process"/>
    <property type="evidence" value="ECO:0007669"/>
    <property type="project" value="UniProtKB-ARBA"/>
</dbReference>
<dbReference type="Gene3D" id="3.90.1300.10">
    <property type="entry name" value="Amidase signature (AS) domain"/>
    <property type="match status" value="1"/>
</dbReference>
<proteinExistence type="inferred from homology"/>
<evidence type="ECO:0000256" key="3">
    <source>
        <dbReference type="ARBA" id="ARBA00022525"/>
    </source>
</evidence>
<keyword evidence="4" id="KW-0052">Apoplast</keyword>
<organism evidence="5 6">
    <name type="scientific">Quercus suber</name>
    <name type="common">Cork oak</name>
    <dbReference type="NCBI Taxonomy" id="58331"/>
    <lineage>
        <taxon>Eukaryota</taxon>
        <taxon>Viridiplantae</taxon>
        <taxon>Streptophyta</taxon>
        <taxon>Embryophyta</taxon>
        <taxon>Tracheophyta</taxon>
        <taxon>Spermatophyta</taxon>
        <taxon>Magnoliopsida</taxon>
        <taxon>eudicotyledons</taxon>
        <taxon>Gunneridae</taxon>
        <taxon>Pentapetalae</taxon>
        <taxon>rosids</taxon>
        <taxon>fabids</taxon>
        <taxon>Fagales</taxon>
        <taxon>Fagaceae</taxon>
        <taxon>Quercus</taxon>
    </lineage>
</organism>
<keyword evidence="3 4" id="KW-0964">Secreted</keyword>
<dbReference type="InterPro" id="IPR036928">
    <property type="entry name" value="AS_sf"/>
</dbReference>
<accession>A0AAW0JZ02</accession>
<comment type="function">
    <text evidence="4">Dirigent proteins impart stereoselectivity on the phenoxy radical-coupling reaction, yielding optically active lignans from two molecules of coniferyl alcohol in the biosynthesis of lignans, flavonolignans, and alkaloids and thus plays a central role in plant secondary metabolism.</text>
</comment>
<dbReference type="InterPro" id="IPR044859">
    <property type="entry name" value="Allene_oxi_cyc_Dirigent"/>
</dbReference>
<dbReference type="PANTHER" id="PTHR21495">
    <property type="entry name" value="NUCLEOPORIN-RELATED"/>
    <property type="match status" value="1"/>
</dbReference>
<comment type="similarity">
    <text evidence="1 4">Belongs to the plant dirigent protein family.</text>
</comment>
<gene>
    <name evidence="5" type="primary">DIR23_0</name>
    <name evidence="5" type="ORF">CFP56_026746</name>
</gene>
<dbReference type="Gene3D" id="2.40.480.10">
    <property type="entry name" value="Allene oxide cyclase-like"/>
    <property type="match status" value="1"/>
</dbReference>
<keyword evidence="6" id="KW-1185">Reference proteome</keyword>
<reference evidence="5 6" key="1">
    <citation type="journal article" date="2018" name="Sci. Data">
        <title>The draft genome sequence of cork oak.</title>
        <authorList>
            <person name="Ramos A.M."/>
            <person name="Usie A."/>
            <person name="Barbosa P."/>
            <person name="Barros P.M."/>
            <person name="Capote T."/>
            <person name="Chaves I."/>
            <person name="Simoes F."/>
            <person name="Abreu I."/>
            <person name="Carrasquinho I."/>
            <person name="Faro C."/>
            <person name="Guimaraes J.B."/>
            <person name="Mendonca D."/>
            <person name="Nobrega F."/>
            <person name="Rodrigues L."/>
            <person name="Saibo N.J.M."/>
            <person name="Varela M.C."/>
            <person name="Egas C."/>
            <person name="Matos J."/>
            <person name="Miguel C.M."/>
            <person name="Oliveira M.M."/>
            <person name="Ricardo C.P."/>
            <person name="Goncalves S."/>
        </authorList>
    </citation>
    <scope>NUCLEOTIDE SEQUENCE [LARGE SCALE GENOMIC DNA]</scope>
    <source>
        <strain evidence="6">cv. HL8</strain>
    </source>
</reference>
<comment type="subunit">
    <text evidence="2 4">Homodimer.</text>
</comment>
<dbReference type="EMBL" id="PKMF04000430">
    <property type="protein sequence ID" value="KAK7832048.1"/>
    <property type="molecule type" value="Genomic_DNA"/>
</dbReference>
<evidence type="ECO:0000256" key="4">
    <source>
        <dbReference type="RuleBase" id="RU363099"/>
    </source>
</evidence>
<evidence type="ECO:0000313" key="6">
    <source>
        <dbReference type="Proteomes" id="UP000237347"/>
    </source>
</evidence>
<comment type="subcellular location">
    <subcellularLocation>
        <location evidence="4">Secreted</location>
        <location evidence="4">Extracellular space</location>
        <location evidence="4">Apoplast</location>
    </subcellularLocation>
</comment>
<evidence type="ECO:0000256" key="2">
    <source>
        <dbReference type="ARBA" id="ARBA00011738"/>
    </source>
</evidence>
<evidence type="ECO:0000313" key="5">
    <source>
        <dbReference type="EMBL" id="KAK7832048.1"/>
    </source>
</evidence>
<protein>
    <recommendedName>
        <fullName evidence="4">Dirigent protein</fullName>
    </recommendedName>
</protein>